<dbReference type="EMBL" id="CM045758">
    <property type="protein sequence ID" value="KAI8032856.1"/>
    <property type="molecule type" value="Genomic_DNA"/>
</dbReference>
<gene>
    <name evidence="1" type="ORF">LOK49_LG01G02540</name>
</gene>
<name>A0ACC0J6Y3_9ERIC</name>
<dbReference type="Proteomes" id="UP001060215">
    <property type="component" value="Chromosome 1"/>
</dbReference>
<organism evidence="1 2">
    <name type="scientific">Camellia lanceoleosa</name>
    <dbReference type="NCBI Taxonomy" id="1840588"/>
    <lineage>
        <taxon>Eukaryota</taxon>
        <taxon>Viridiplantae</taxon>
        <taxon>Streptophyta</taxon>
        <taxon>Embryophyta</taxon>
        <taxon>Tracheophyta</taxon>
        <taxon>Spermatophyta</taxon>
        <taxon>Magnoliopsida</taxon>
        <taxon>eudicotyledons</taxon>
        <taxon>Gunneridae</taxon>
        <taxon>Pentapetalae</taxon>
        <taxon>asterids</taxon>
        <taxon>Ericales</taxon>
        <taxon>Theaceae</taxon>
        <taxon>Camellia</taxon>
    </lineage>
</organism>
<comment type="caution">
    <text evidence="1">The sequence shown here is derived from an EMBL/GenBank/DDBJ whole genome shotgun (WGS) entry which is preliminary data.</text>
</comment>
<keyword evidence="2" id="KW-1185">Reference proteome</keyword>
<sequence>MYFQRQNTVLIIMIVIFVTILCHANTHVGATRELKSPPSSSSSSSSEFVSGASESHLATYPSMYYEKAKLAMATWLERLPSGDSPSGPGH</sequence>
<protein>
    <submittedName>
        <fullName evidence="1">Uncharacterized protein</fullName>
    </submittedName>
</protein>
<proteinExistence type="predicted"/>
<reference evidence="1 2" key="1">
    <citation type="journal article" date="2022" name="Plant J.">
        <title>Chromosome-level genome of Camellia lanceoleosa provides a valuable resource for understanding genome evolution and self-incompatibility.</title>
        <authorList>
            <person name="Gong W."/>
            <person name="Xiao S."/>
            <person name="Wang L."/>
            <person name="Liao Z."/>
            <person name="Chang Y."/>
            <person name="Mo W."/>
            <person name="Hu G."/>
            <person name="Li W."/>
            <person name="Zhao G."/>
            <person name="Zhu H."/>
            <person name="Hu X."/>
            <person name="Ji K."/>
            <person name="Xiang X."/>
            <person name="Song Q."/>
            <person name="Yuan D."/>
            <person name="Jin S."/>
            <person name="Zhang L."/>
        </authorList>
    </citation>
    <scope>NUCLEOTIDE SEQUENCE [LARGE SCALE GENOMIC DNA]</scope>
    <source>
        <strain evidence="1">SQ_2022a</strain>
    </source>
</reference>
<evidence type="ECO:0000313" key="2">
    <source>
        <dbReference type="Proteomes" id="UP001060215"/>
    </source>
</evidence>
<accession>A0ACC0J6Y3</accession>
<evidence type="ECO:0000313" key="1">
    <source>
        <dbReference type="EMBL" id="KAI8032856.1"/>
    </source>
</evidence>